<dbReference type="Proteomes" id="UP001163156">
    <property type="component" value="Chromosome"/>
</dbReference>
<proteinExistence type="predicted"/>
<evidence type="ECO:0000313" key="2">
    <source>
        <dbReference type="EMBL" id="UZD24424.1"/>
    </source>
</evidence>
<evidence type="ECO:0000256" key="1">
    <source>
        <dbReference type="SAM" id="SignalP"/>
    </source>
</evidence>
<protein>
    <submittedName>
        <fullName evidence="2">Outer membrane beta-barrel protein</fullName>
    </submittedName>
</protein>
<dbReference type="RefSeq" id="WP_264811136.1">
    <property type="nucleotide sequence ID" value="NZ_CP110226.1"/>
</dbReference>
<organism evidence="2 3">
    <name type="scientific">Algoriphagus halophytocola</name>
    <dbReference type="NCBI Taxonomy" id="2991499"/>
    <lineage>
        <taxon>Bacteria</taxon>
        <taxon>Pseudomonadati</taxon>
        <taxon>Bacteroidota</taxon>
        <taxon>Cytophagia</taxon>
        <taxon>Cytophagales</taxon>
        <taxon>Cyclobacteriaceae</taxon>
        <taxon>Algoriphagus</taxon>
    </lineage>
</organism>
<name>A0ABY6MLK2_9BACT</name>
<dbReference type="EMBL" id="CP110226">
    <property type="protein sequence ID" value="UZD24424.1"/>
    <property type="molecule type" value="Genomic_DNA"/>
</dbReference>
<evidence type="ECO:0000313" key="3">
    <source>
        <dbReference type="Proteomes" id="UP001163156"/>
    </source>
</evidence>
<sequence length="198" mass="21704">MKYLGLILFLIPYTASAQFSKGTVVVGGSMSYSSQTQNITDGDYPASSYLSLSPTIGVFVSPTVSVNVLGQVYSQKNPTINVITNLFETEKSVSQIYGLLVRKYFPLSDKFLLSLNGKAGAGSRIKNEDSDTKTSQLIISISPALTFIPHKNWGIEGGFGQISYEKNSQQNPYYDSDQFKASLGELGLGVNYYFNRKN</sequence>
<keyword evidence="1" id="KW-0732">Signal</keyword>
<accession>A0ABY6MLK2</accession>
<feature type="chain" id="PRO_5047312581" evidence="1">
    <location>
        <begin position="18"/>
        <end position="198"/>
    </location>
</feature>
<feature type="signal peptide" evidence="1">
    <location>
        <begin position="1"/>
        <end position="17"/>
    </location>
</feature>
<gene>
    <name evidence="2" type="ORF">OM944_07955</name>
</gene>
<reference evidence="2" key="1">
    <citation type="submission" date="2022-10" db="EMBL/GenBank/DDBJ databases">
        <title>Algoriphagus sp. a novel bacteria isolate from halophytes salicornia europaea.</title>
        <authorList>
            <person name="Peng Y."/>
            <person name="Jiang L."/>
            <person name="Lee J."/>
        </authorList>
    </citation>
    <scope>NUCLEOTIDE SEQUENCE</scope>
    <source>
        <strain evidence="2">TR-M5</strain>
    </source>
</reference>
<keyword evidence="3" id="KW-1185">Reference proteome</keyword>